<evidence type="ECO:0000259" key="2">
    <source>
        <dbReference type="Pfam" id="PF06439"/>
    </source>
</evidence>
<dbReference type="Proteomes" id="UP000272503">
    <property type="component" value="Unassembled WGS sequence"/>
</dbReference>
<feature type="domain" description="3-keto-alpha-glucoside-1,2-lyase/3-keto-2-hydroxy-glucal hydratase" evidence="2">
    <location>
        <begin position="70"/>
        <end position="294"/>
    </location>
</feature>
<dbReference type="EMBL" id="RCUX01000010">
    <property type="protein sequence ID" value="RLP74567.1"/>
    <property type="molecule type" value="Genomic_DNA"/>
</dbReference>
<reference evidence="3 4" key="1">
    <citation type="submission" date="2018-10" db="EMBL/GenBank/DDBJ databases">
        <authorList>
            <person name="Li J."/>
        </authorList>
    </citation>
    <scope>NUCLEOTIDE SEQUENCE [LARGE SCALE GENOMIC DNA]</scope>
    <source>
        <strain evidence="3 4">IF 016277</strain>
    </source>
</reference>
<sequence length="297" mass="32497">MSPIRWPGRKMPDTRGESAPVALPTPLLRPAAAAGPDGLAGWHRTARVPVPRWPGAEEPDRDSEAFQRAALNTARWSREGDVITSSQEPPGSGLGGYLVSDAAYDDFEFEIDVWPDWPADTGILVRATPDGTRGFQILLDHRKSGNIGGFFGNGIGSFHAIAFTLDAERDGDTVRLIAEDPATTLEPMTADKPALLAETATVSEFLAAWNPSGWNRVSIRCEGTYPVITTWINGVRIARLDTGTLEHPHYDREAVAKLLGERGHIALEVHDHDARMGVDRWGADAVVRWRNPRITEL</sequence>
<comment type="caution">
    <text evidence="3">The sequence shown here is derived from an EMBL/GenBank/DDBJ whole genome shotgun (WGS) entry which is preliminary data.</text>
</comment>
<dbReference type="OrthoDB" id="176168at2"/>
<evidence type="ECO:0000313" key="4">
    <source>
        <dbReference type="Proteomes" id="UP000272503"/>
    </source>
</evidence>
<evidence type="ECO:0000256" key="1">
    <source>
        <dbReference type="SAM" id="MobiDB-lite"/>
    </source>
</evidence>
<proteinExistence type="predicted"/>
<dbReference type="Pfam" id="PF06439">
    <property type="entry name" value="3keto-disac_hyd"/>
    <property type="match status" value="1"/>
</dbReference>
<accession>A0A3L7A2Z8</accession>
<name>A0A3L7A2Z8_9MICO</name>
<dbReference type="Gene3D" id="2.60.120.560">
    <property type="entry name" value="Exo-inulinase, domain 1"/>
    <property type="match status" value="1"/>
</dbReference>
<keyword evidence="4" id="KW-1185">Reference proteome</keyword>
<feature type="region of interest" description="Disordered" evidence="1">
    <location>
        <begin position="1"/>
        <end position="22"/>
    </location>
</feature>
<dbReference type="InterPro" id="IPR010496">
    <property type="entry name" value="AL/BT2_dom"/>
</dbReference>
<gene>
    <name evidence="3" type="ORF">D9V32_12835</name>
</gene>
<protein>
    <submittedName>
        <fullName evidence="3">DUF1080 domain-containing protein</fullName>
    </submittedName>
</protein>
<evidence type="ECO:0000313" key="3">
    <source>
        <dbReference type="EMBL" id="RLP74567.1"/>
    </source>
</evidence>
<dbReference type="GO" id="GO:0016787">
    <property type="term" value="F:hydrolase activity"/>
    <property type="evidence" value="ECO:0007669"/>
    <property type="project" value="InterPro"/>
</dbReference>
<dbReference type="AlphaFoldDB" id="A0A3L7A2Z8"/>
<organism evidence="3 4">
    <name type="scientific">Mycetocola tolaasinivorans</name>
    <dbReference type="NCBI Taxonomy" id="76635"/>
    <lineage>
        <taxon>Bacteria</taxon>
        <taxon>Bacillati</taxon>
        <taxon>Actinomycetota</taxon>
        <taxon>Actinomycetes</taxon>
        <taxon>Micrococcales</taxon>
        <taxon>Microbacteriaceae</taxon>
        <taxon>Mycetocola</taxon>
    </lineage>
</organism>